<comment type="caution">
    <text evidence="2">The sequence shown here is derived from an EMBL/GenBank/DDBJ whole genome shotgun (WGS) entry which is preliminary data.</text>
</comment>
<dbReference type="InterPro" id="IPR010359">
    <property type="entry name" value="IrrE_HExxH"/>
</dbReference>
<keyword evidence="3" id="KW-1185">Reference proteome</keyword>
<protein>
    <submittedName>
        <fullName evidence="2">ImmA/IrrE family metallo-endopeptidase</fullName>
    </submittedName>
</protein>
<evidence type="ECO:0000313" key="2">
    <source>
        <dbReference type="EMBL" id="REK74380.1"/>
    </source>
</evidence>
<reference evidence="2 3" key="1">
    <citation type="submission" date="2018-08" db="EMBL/GenBank/DDBJ databases">
        <title>Paenibacillus sp. M4BSY-1, whole genome shotgun sequence.</title>
        <authorList>
            <person name="Tuo L."/>
        </authorList>
    </citation>
    <scope>NUCLEOTIDE SEQUENCE [LARGE SCALE GENOMIC DNA]</scope>
    <source>
        <strain evidence="2 3">M4BSY-1</strain>
    </source>
</reference>
<feature type="domain" description="IrrE N-terminal-like" evidence="1">
    <location>
        <begin position="63"/>
        <end position="155"/>
    </location>
</feature>
<sequence length="208" mass="23832">MELLNFELYRPTAMELWIQAKFKEGGILVPGDLEDLDHIASLFDAFIAYTEGETKVLYDEDGDCLIFLNIHLDRYEQRLAFFHELCHPAMHAGNQRELPPSFVSLQETQAGLFQLYSAMPVHMLQDAAAIPQQPSCYRQIAEAFGVPAAFAQARLERISRRVNQERRDRNMRARLAAQPPCDQGYSEATTKLLRQLQQQTYMKKGATH</sequence>
<gene>
    <name evidence="2" type="ORF">DX130_17820</name>
</gene>
<dbReference type="Proteomes" id="UP000261905">
    <property type="component" value="Unassembled WGS sequence"/>
</dbReference>
<name>A0A371PG54_9BACL</name>
<organism evidence="2 3">
    <name type="scientific">Paenibacillus paeoniae</name>
    <dbReference type="NCBI Taxonomy" id="2292705"/>
    <lineage>
        <taxon>Bacteria</taxon>
        <taxon>Bacillati</taxon>
        <taxon>Bacillota</taxon>
        <taxon>Bacilli</taxon>
        <taxon>Bacillales</taxon>
        <taxon>Paenibacillaceae</taxon>
        <taxon>Paenibacillus</taxon>
    </lineage>
</organism>
<evidence type="ECO:0000313" key="3">
    <source>
        <dbReference type="Proteomes" id="UP000261905"/>
    </source>
</evidence>
<evidence type="ECO:0000259" key="1">
    <source>
        <dbReference type="Pfam" id="PF06114"/>
    </source>
</evidence>
<dbReference type="EMBL" id="QUBQ01000003">
    <property type="protein sequence ID" value="REK74380.1"/>
    <property type="molecule type" value="Genomic_DNA"/>
</dbReference>
<accession>A0A371PG54</accession>
<dbReference type="Pfam" id="PF06114">
    <property type="entry name" value="Peptidase_M78"/>
    <property type="match status" value="1"/>
</dbReference>
<proteinExistence type="predicted"/>
<dbReference type="OrthoDB" id="2417909at2"/>
<dbReference type="AlphaFoldDB" id="A0A371PG54"/>
<dbReference type="RefSeq" id="WP_116047656.1">
    <property type="nucleotide sequence ID" value="NZ_QUBQ01000003.1"/>
</dbReference>